<gene>
    <name evidence="16" type="primary">merT</name>
    <name evidence="16" type="ORF">RY831_03970</name>
</gene>
<keyword evidence="6" id="KW-1003">Cell membrane</keyword>
<protein>
    <recommendedName>
        <fullName evidence="3">Mercuric transport protein MerT</fullName>
    </recommendedName>
    <alternativeName>
        <fullName evidence="13">Mercury ion transport protein</fullName>
    </alternativeName>
</protein>
<dbReference type="EMBL" id="JAWIIV010000002">
    <property type="protein sequence ID" value="MEC4718292.1"/>
    <property type="molecule type" value="Genomic_DNA"/>
</dbReference>
<evidence type="ECO:0000256" key="8">
    <source>
        <dbReference type="ARBA" id="ARBA00022692"/>
    </source>
</evidence>
<evidence type="ECO:0000256" key="15">
    <source>
        <dbReference type="SAM" id="Phobius"/>
    </source>
</evidence>
<evidence type="ECO:0000256" key="3">
    <source>
        <dbReference type="ARBA" id="ARBA00017053"/>
    </source>
</evidence>
<keyword evidence="8 15" id="KW-0812">Transmembrane</keyword>
<evidence type="ECO:0000256" key="5">
    <source>
        <dbReference type="ARBA" id="ARBA00022466"/>
    </source>
</evidence>
<reference evidence="16 17" key="1">
    <citation type="submission" date="2023-10" db="EMBL/GenBank/DDBJ databases">
        <title>Noviherbaspirillum sp. CPCC 100848 genome assembly.</title>
        <authorList>
            <person name="Li X.Y."/>
            <person name="Fang X.M."/>
        </authorList>
    </citation>
    <scope>NUCLEOTIDE SEQUENCE [LARGE SCALE GENOMIC DNA]</scope>
    <source>
        <strain evidence="16 17">CPCC 100848</strain>
    </source>
</reference>
<name>A0ABU6J3U7_9BURK</name>
<keyword evidence="7" id="KW-0997">Cell inner membrane</keyword>
<keyword evidence="9" id="KW-0479">Metal-binding</keyword>
<evidence type="ECO:0000256" key="1">
    <source>
        <dbReference type="ARBA" id="ARBA00004429"/>
    </source>
</evidence>
<dbReference type="InterPro" id="IPR003457">
    <property type="entry name" value="Transprt_MerT"/>
</dbReference>
<evidence type="ECO:0000256" key="12">
    <source>
        <dbReference type="ARBA" id="ARBA00023136"/>
    </source>
</evidence>
<evidence type="ECO:0000256" key="6">
    <source>
        <dbReference type="ARBA" id="ARBA00022475"/>
    </source>
</evidence>
<keyword evidence="17" id="KW-1185">Reference proteome</keyword>
<dbReference type="RefSeq" id="WP_326505041.1">
    <property type="nucleotide sequence ID" value="NZ_JAWIIV010000002.1"/>
</dbReference>
<comment type="function">
    <text evidence="14">Involved in mercury resistance. Probably transfers a mercuric ion from the periplasmic Hg(2+)-binding protein MerP to the cytoplasmic mercuric reductase MerA.</text>
</comment>
<dbReference type="Gene3D" id="1.10.287.910">
    <property type="entry name" value="bacterial mercury transporter, merf"/>
    <property type="match status" value="1"/>
</dbReference>
<keyword evidence="10" id="KW-0476">Mercury</keyword>
<evidence type="ECO:0000256" key="10">
    <source>
        <dbReference type="ARBA" id="ARBA00022914"/>
    </source>
</evidence>
<accession>A0ABU6J3U7</accession>
<feature type="transmembrane region" description="Helical" evidence="15">
    <location>
        <begin position="49"/>
        <end position="66"/>
    </location>
</feature>
<feature type="transmembrane region" description="Helical" evidence="15">
    <location>
        <begin position="95"/>
        <end position="113"/>
    </location>
</feature>
<dbReference type="PROSITE" id="PS51257">
    <property type="entry name" value="PROKAR_LIPOPROTEIN"/>
    <property type="match status" value="1"/>
</dbReference>
<evidence type="ECO:0000313" key="17">
    <source>
        <dbReference type="Proteomes" id="UP001352263"/>
    </source>
</evidence>
<dbReference type="Proteomes" id="UP001352263">
    <property type="component" value="Unassembled WGS sequence"/>
</dbReference>
<evidence type="ECO:0000256" key="2">
    <source>
        <dbReference type="ARBA" id="ARBA00008224"/>
    </source>
</evidence>
<comment type="caution">
    <text evidence="16">The sequence shown here is derived from an EMBL/GenBank/DDBJ whole genome shotgun (WGS) entry which is preliminary data.</text>
</comment>
<evidence type="ECO:0000313" key="16">
    <source>
        <dbReference type="EMBL" id="MEC4718292.1"/>
    </source>
</evidence>
<keyword evidence="4" id="KW-0813">Transport</keyword>
<evidence type="ECO:0000256" key="11">
    <source>
        <dbReference type="ARBA" id="ARBA00022989"/>
    </source>
</evidence>
<evidence type="ECO:0000256" key="9">
    <source>
        <dbReference type="ARBA" id="ARBA00022723"/>
    </source>
</evidence>
<proteinExistence type="inferred from homology"/>
<organism evidence="16 17">
    <name type="scientific">Noviherbaspirillum album</name>
    <dbReference type="NCBI Taxonomy" id="3080276"/>
    <lineage>
        <taxon>Bacteria</taxon>
        <taxon>Pseudomonadati</taxon>
        <taxon>Pseudomonadota</taxon>
        <taxon>Betaproteobacteria</taxon>
        <taxon>Burkholderiales</taxon>
        <taxon>Oxalobacteraceae</taxon>
        <taxon>Noviherbaspirillum</taxon>
    </lineage>
</organism>
<feature type="transmembrane region" description="Helical" evidence="15">
    <location>
        <begin position="12"/>
        <end position="43"/>
    </location>
</feature>
<keyword evidence="12 15" id="KW-0472">Membrane</keyword>
<evidence type="ECO:0000256" key="14">
    <source>
        <dbReference type="ARBA" id="ARBA00045720"/>
    </source>
</evidence>
<evidence type="ECO:0000256" key="13">
    <source>
        <dbReference type="ARBA" id="ARBA00030934"/>
    </source>
</evidence>
<sequence>METDKLTKTTLISGALAAIAASACCLGPLVLVSLGVGGAWIANLTLLEPFRPVFIGLALLCMALAYRKIYQAPAAEACSPGSACALPQTNTRYRLLFWGVSALVLIALAYPYLVTFFY</sequence>
<keyword evidence="11 15" id="KW-1133">Transmembrane helix</keyword>
<comment type="subcellular location">
    <subcellularLocation>
        <location evidence="1">Cell inner membrane</location>
        <topology evidence="1">Multi-pass membrane protein</topology>
    </subcellularLocation>
</comment>
<evidence type="ECO:0000256" key="7">
    <source>
        <dbReference type="ARBA" id="ARBA00022519"/>
    </source>
</evidence>
<dbReference type="NCBIfam" id="NF010314">
    <property type="entry name" value="PRK13751.2"/>
    <property type="match status" value="1"/>
</dbReference>
<keyword evidence="5" id="KW-0475">Mercuric resistance</keyword>
<evidence type="ECO:0000256" key="4">
    <source>
        <dbReference type="ARBA" id="ARBA00022448"/>
    </source>
</evidence>
<comment type="similarity">
    <text evidence="2">Belongs to the MerT family.</text>
</comment>
<dbReference type="Pfam" id="PF02411">
    <property type="entry name" value="MerT"/>
    <property type="match status" value="1"/>
</dbReference>